<sequence>MGGSRDASNHHEEFAKATLYPRIYSYCVWSIPINSSKKNLFSGENNQSTVEHIGRFTVQCGEASADGNLKLRLFPNSLTGTAFAWYISLPANSVLTWADMEQLFHTPFYRLEPEVAMADLSKLTQRSGEGAEAYIAGFKKARHRCRVALPEDEFLRLCQNGLDIELRKKFEGMEFGDFFELSTKVARYENLLREESQRRNSSMGTYYQDPNFEVAVAEIVGDKPTVCPELYRASHPPDGSGGDIPTKEARRHKLPTTEERRRKEYCKYHDSWGHDTNDCVIFRNVIQDKIDKGVLQFPDRPKADMTIDSNPFPPVAINTVAADFAPLLKPKKDDFKARGAKKPVVVGDHRPWLESRKGRLIERQAWVYEVKYGKDGEEVGQSFPVEKAEIKRPRAVKPTRPTETWKWQRVEHPKFPEARNKRTVRRRMLRRRARIRRREQERMEEARLAERKNVLDSSEKDSVEKELDKSAAYQAVYQELEKELGGQDKPSEAENSSQTLAASDFNTSEATIQFGLFTVNLNCSVITLPMTFRAKEDVVAPATVHEDEVIEIPANGDSDSEAEHEAEKIVFHKPEEKMSLHIKPLYIFAYLDGVRVNRIMVDNGAAVNILPFASLRKISKSVDDLIHNKYT</sequence>
<keyword evidence="4" id="KW-1185">Reference proteome</keyword>
<dbReference type="EMBL" id="JACMSC010000024">
    <property type="protein sequence ID" value="KAG6467749.1"/>
    <property type="molecule type" value="Genomic_DNA"/>
</dbReference>
<gene>
    <name evidence="3" type="ORF">ZIOFF_074400</name>
</gene>
<dbReference type="Pfam" id="PF03732">
    <property type="entry name" value="Retrotrans_gag"/>
    <property type="match status" value="1"/>
</dbReference>
<dbReference type="PANTHER" id="PTHR33223">
    <property type="entry name" value="CCHC-TYPE DOMAIN-CONTAINING PROTEIN"/>
    <property type="match status" value="1"/>
</dbReference>
<accession>A0A8J5CRD1</accession>
<dbReference type="AlphaFoldDB" id="A0A8J5CRD1"/>
<protein>
    <recommendedName>
        <fullName evidence="2">Retrotransposon gag domain-containing protein</fullName>
    </recommendedName>
</protein>
<name>A0A8J5CRD1_ZINOF</name>
<evidence type="ECO:0000259" key="2">
    <source>
        <dbReference type="Pfam" id="PF03732"/>
    </source>
</evidence>
<dbReference type="Proteomes" id="UP000734854">
    <property type="component" value="Unassembled WGS sequence"/>
</dbReference>
<feature type="domain" description="Retrotransposon gag" evidence="2">
    <location>
        <begin position="72"/>
        <end position="163"/>
    </location>
</feature>
<geneLocation type="mitochondrion" evidence="3"/>
<organism evidence="3 4">
    <name type="scientific">Zingiber officinale</name>
    <name type="common">Ginger</name>
    <name type="synonym">Amomum zingiber</name>
    <dbReference type="NCBI Taxonomy" id="94328"/>
    <lineage>
        <taxon>Eukaryota</taxon>
        <taxon>Viridiplantae</taxon>
        <taxon>Streptophyta</taxon>
        <taxon>Embryophyta</taxon>
        <taxon>Tracheophyta</taxon>
        <taxon>Spermatophyta</taxon>
        <taxon>Magnoliopsida</taxon>
        <taxon>Liliopsida</taxon>
        <taxon>Zingiberales</taxon>
        <taxon>Zingiberaceae</taxon>
        <taxon>Zingiber</taxon>
    </lineage>
</organism>
<evidence type="ECO:0000313" key="3">
    <source>
        <dbReference type="EMBL" id="KAG6467749.1"/>
    </source>
</evidence>
<reference evidence="3 4" key="1">
    <citation type="submission" date="2020-08" db="EMBL/GenBank/DDBJ databases">
        <title>Plant Genome Project.</title>
        <authorList>
            <person name="Zhang R.-G."/>
        </authorList>
    </citation>
    <scope>NUCLEOTIDE SEQUENCE [LARGE SCALE GENOMIC DNA]</scope>
    <source>
        <tissue evidence="3">Rhizome</tissue>
    </source>
</reference>
<evidence type="ECO:0000256" key="1">
    <source>
        <dbReference type="SAM" id="MobiDB-lite"/>
    </source>
</evidence>
<evidence type="ECO:0000313" key="4">
    <source>
        <dbReference type="Proteomes" id="UP000734854"/>
    </source>
</evidence>
<dbReference type="InterPro" id="IPR005162">
    <property type="entry name" value="Retrotrans_gag_dom"/>
</dbReference>
<keyword evidence="3" id="KW-0496">Mitochondrion</keyword>
<dbReference type="PANTHER" id="PTHR33223:SF8">
    <property type="entry name" value="OS04G0172440 PROTEIN"/>
    <property type="match status" value="1"/>
</dbReference>
<proteinExistence type="predicted"/>
<feature type="region of interest" description="Disordered" evidence="1">
    <location>
        <begin position="233"/>
        <end position="258"/>
    </location>
</feature>
<comment type="caution">
    <text evidence="3">The sequence shown here is derived from an EMBL/GenBank/DDBJ whole genome shotgun (WGS) entry which is preliminary data.</text>
</comment>